<accession>A0A9X1PEJ2</accession>
<proteinExistence type="inferred from homology"/>
<evidence type="ECO:0000256" key="2">
    <source>
        <dbReference type="ARBA" id="ARBA00005426"/>
    </source>
</evidence>
<comment type="pathway">
    <text evidence="1">Cofactor biosynthesis; molybdopterin biosynthesis.</text>
</comment>
<dbReference type="EC" id="2.8.1.12" evidence="3"/>
<dbReference type="GO" id="GO:0030366">
    <property type="term" value="F:molybdopterin synthase activity"/>
    <property type="evidence" value="ECO:0007669"/>
    <property type="project" value="UniProtKB-EC"/>
</dbReference>
<sequence>MEKVHKHKKVFVQGPISPDFVSKSIASHQSKTEIGAHAIFLGQIRADKKADGVVTGIEYSAYEEMAEKAFHEIREAAFSKFELTCMHIYHSLGVVPTGEISLFVFVSSPHRRAAFEASEYIVEEIKANVPIFGKELVGAGGAYVWKENK</sequence>
<evidence type="ECO:0000256" key="11">
    <source>
        <dbReference type="ARBA" id="ARBA00049878"/>
    </source>
</evidence>
<dbReference type="EMBL" id="JAJTTA010000005">
    <property type="protein sequence ID" value="MCF0043045.1"/>
    <property type="molecule type" value="Genomic_DNA"/>
</dbReference>
<evidence type="ECO:0000256" key="3">
    <source>
        <dbReference type="ARBA" id="ARBA00011950"/>
    </source>
</evidence>
<comment type="subunit">
    <text evidence="6">Heterotetramer of 2 MoaD subunits and 2 MoaE subunits. Also stable as homodimer. The enzyme changes between these two forms during catalysis.</text>
</comment>
<evidence type="ECO:0000256" key="1">
    <source>
        <dbReference type="ARBA" id="ARBA00005046"/>
    </source>
</evidence>
<keyword evidence="13" id="KW-1185">Reference proteome</keyword>
<dbReference type="RefSeq" id="WP_234615882.1">
    <property type="nucleotide sequence ID" value="NZ_CP098806.1"/>
</dbReference>
<evidence type="ECO:0000256" key="10">
    <source>
        <dbReference type="ARBA" id="ARBA00032474"/>
    </source>
</evidence>
<evidence type="ECO:0000256" key="9">
    <source>
        <dbReference type="ARBA" id="ARBA00030781"/>
    </source>
</evidence>
<name>A0A9X1PEJ2_9BACT</name>
<evidence type="ECO:0000313" key="12">
    <source>
        <dbReference type="EMBL" id="MCF0043045.1"/>
    </source>
</evidence>
<keyword evidence="5" id="KW-0501">Molybdenum cofactor biosynthesis</keyword>
<dbReference type="InterPro" id="IPR036563">
    <property type="entry name" value="MoaE_sf"/>
</dbReference>
<dbReference type="Gene3D" id="3.90.1170.40">
    <property type="entry name" value="Molybdopterin biosynthesis MoaE subunit"/>
    <property type="match status" value="1"/>
</dbReference>
<comment type="caution">
    <text evidence="12">The sequence shown here is derived from an EMBL/GenBank/DDBJ whole genome shotgun (WGS) entry which is preliminary data.</text>
</comment>
<protein>
    <recommendedName>
        <fullName evidence="4">Molybdopterin synthase catalytic subunit</fullName>
        <ecNumber evidence="3">2.8.1.12</ecNumber>
    </recommendedName>
    <alternativeName>
        <fullName evidence="9">MPT synthase subunit 2</fullName>
    </alternativeName>
    <alternativeName>
        <fullName evidence="7">Molybdenum cofactor biosynthesis protein E</fullName>
    </alternativeName>
    <alternativeName>
        <fullName evidence="8">Molybdopterin-converting factor large subunit</fullName>
    </alternativeName>
    <alternativeName>
        <fullName evidence="10">Molybdopterin-converting factor subunit 2</fullName>
    </alternativeName>
</protein>
<gene>
    <name evidence="12" type="ORF">LXM24_23280</name>
</gene>
<dbReference type="CDD" id="cd00756">
    <property type="entry name" value="MoaE"/>
    <property type="match status" value="1"/>
</dbReference>
<dbReference type="InterPro" id="IPR003448">
    <property type="entry name" value="Mopterin_biosynth_MoaE"/>
</dbReference>
<comment type="catalytic activity">
    <reaction evidence="11">
        <text>2 [molybdopterin-synthase sulfur-carrier protein]-C-terminal-Gly-aminoethanethioate + cyclic pyranopterin phosphate + H2O = molybdopterin + 2 [molybdopterin-synthase sulfur-carrier protein]-C-terminal Gly-Gly + 2 H(+)</text>
        <dbReference type="Rhea" id="RHEA:26333"/>
        <dbReference type="Rhea" id="RHEA-COMP:12202"/>
        <dbReference type="Rhea" id="RHEA-COMP:19907"/>
        <dbReference type="ChEBI" id="CHEBI:15377"/>
        <dbReference type="ChEBI" id="CHEBI:15378"/>
        <dbReference type="ChEBI" id="CHEBI:58698"/>
        <dbReference type="ChEBI" id="CHEBI:59648"/>
        <dbReference type="ChEBI" id="CHEBI:90778"/>
        <dbReference type="ChEBI" id="CHEBI:232372"/>
        <dbReference type="EC" id="2.8.1.12"/>
    </reaction>
</comment>
<dbReference type="AlphaFoldDB" id="A0A9X1PEJ2"/>
<dbReference type="GO" id="GO:0006777">
    <property type="term" value="P:Mo-molybdopterin cofactor biosynthetic process"/>
    <property type="evidence" value="ECO:0007669"/>
    <property type="project" value="UniProtKB-KW"/>
</dbReference>
<comment type="similarity">
    <text evidence="2">Belongs to the MoaE family.</text>
</comment>
<dbReference type="PANTHER" id="PTHR23404">
    <property type="entry name" value="MOLYBDOPTERIN SYNTHASE RELATED"/>
    <property type="match status" value="1"/>
</dbReference>
<dbReference type="Proteomes" id="UP001139700">
    <property type="component" value="Unassembled WGS sequence"/>
</dbReference>
<evidence type="ECO:0000256" key="6">
    <source>
        <dbReference type="ARBA" id="ARBA00026066"/>
    </source>
</evidence>
<evidence type="ECO:0000256" key="8">
    <source>
        <dbReference type="ARBA" id="ARBA00030407"/>
    </source>
</evidence>
<evidence type="ECO:0000256" key="4">
    <source>
        <dbReference type="ARBA" id="ARBA00013858"/>
    </source>
</evidence>
<evidence type="ECO:0000256" key="7">
    <source>
        <dbReference type="ARBA" id="ARBA00029745"/>
    </source>
</evidence>
<dbReference type="SUPFAM" id="SSF54690">
    <property type="entry name" value="Molybdopterin synthase subunit MoaE"/>
    <property type="match status" value="1"/>
</dbReference>
<organism evidence="12 13">
    <name type="scientific">Dyadobacter fanqingshengii</name>
    <dbReference type="NCBI Taxonomy" id="2906443"/>
    <lineage>
        <taxon>Bacteria</taxon>
        <taxon>Pseudomonadati</taxon>
        <taxon>Bacteroidota</taxon>
        <taxon>Cytophagia</taxon>
        <taxon>Cytophagales</taxon>
        <taxon>Spirosomataceae</taxon>
        <taxon>Dyadobacter</taxon>
    </lineage>
</organism>
<dbReference type="Pfam" id="PF02391">
    <property type="entry name" value="MoaE"/>
    <property type="match status" value="1"/>
</dbReference>
<evidence type="ECO:0000313" key="13">
    <source>
        <dbReference type="Proteomes" id="UP001139700"/>
    </source>
</evidence>
<reference evidence="12" key="1">
    <citation type="submission" date="2021-12" db="EMBL/GenBank/DDBJ databases">
        <title>Novel species in genus Dyadobacter.</title>
        <authorList>
            <person name="Ma C."/>
        </authorList>
    </citation>
    <scope>NUCLEOTIDE SEQUENCE</scope>
    <source>
        <strain evidence="12">CY399</strain>
    </source>
</reference>
<evidence type="ECO:0000256" key="5">
    <source>
        <dbReference type="ARBA" id="ARBA00023150"/>
    </source>
</evidence>